<name>A0AAV2FW26_9ROSI</name>
<gene>
    <name evidence="1" type="ORF">LTRI10_LOCUS42573</name>
</gene>
<organism evidence="1 2">
    <name type="scientific">Linum trigynum</name>
    <dbReference type="NCBI Taxonomy" id="586398"/>
    <lineage>
        <taxon>Eukaryota</taxon>
        <taxon>Viridiplantae</taxon>
        <taxon>Streptophyta</taxon>
        <taxon>Embryophyta</taxon>
        <taxon>Tracheophyta</taxon>
        <taxon>Spermatophyta</taxon>
        <taxon>Magnoliopsida</taxon>
        <taxon>eudicotyledons</taxon>
        <taxon>Gunneridae</taxon>
        <taxon>Pentapetalae</taxon>
        <taxon>rosids</taxon>
        <taxon>fabids</taxon>
        <taxon>Malpighiales</taxon>
        <taxon>Linaceae</taxon>
        <taxon>Linum</taxon>
    </lineage>
</organism>
<proteinExistence type="predicted"/>
<evidence type="ECO:0008006" key="3">
    <source>
        <dbReference type="Google" id="ProtNLM"/>
    </source>
</evidence>
<accession>A0AAV2FW26</accession>
<dbReference type="Proteomes" id="UP001497516">
    <property type="component" value="Chromosome 7"/>
</dbReference>
<reference evidence="1 2" key="1">
    <citation type="submission" date="2024-04" db="EMBL/GenBank/DDBJ databases">
        <authorList>
            <person name="Fracassetti M."/>
        </authorList>
    </citation>
    <scope>NUCLEOTIDE SEQUENCE [LARGE SCALE GENOMIC DNA]</scope>
</reference>
<sequence length="149" mass="16081">MRLPRPSQAATIRVCVYHHRHPRTTPATPIALESSTATTTTAVESSTAAAVDSSTTTRIVASRSSVIDSLRGCGLSGVRIDKEVLRKKLVMPEYLRRAVVDAIRSKDAAEACDRHHNSAELKVPEDAPQCPMVVFINSKSGGRHGPVLK</sequence>
<dbReference type="AlphaFoldDB" id="A0AAV2FW26"/>
<dbReference type="EMBL" id="OZ034820">
    <property type="protein sequence ID" value="CAL1402584.1"/>
    <property type="molecule type" value="Genomic_DNA"/>
</dbReference>
<protein>
    <recommendedName>
        <fullName evidence="3">DAGKc domain-containing protein</fullName>
    </recommendedName>
</protein>
<keyword evidence="2" id="KW-1185">Reference proteome</keyword>
<evidence type="ECO:0000313" key="2">
    <source>
        <dbReference type="Proteomes" id="UP001497516"/>
    </source>
</evidence>
<evidence type="ECO:0000313" key="1">
    <source>
        <dbReference type="EMBL" id="CAL1402584.1"/>
    </source>
</evidence>